<evidence type="ECO:0000313" key="27">
    <source>
        <dbReference type="Proteomes" id="UP000663583"/>
    </source>
</evidence>
<evidence type="ECO:0000256" key="13">
    <source>
        <dbReference type="ARBA" id="ARBA00023163"/>
    </source>
</evidence>
<keyword evidence="5" id="KW-0808">Transferase</keyword>
<evidence type="ECO:0000256" key="14">
    <source>
        <dbReference type="ARBA" id="ARBA00023204"/>
    </source>
</evidence>
<keyword evidence="8" id="KW-0378">Hydrolase</keyword>
<comment type="function">
    <text evidence="17">Is involved in the adaptive response to alkylation damage in DNA caused by alkylating agents. Repairs the Sp diastereomer of DNA methylphosphotriester lesions by a direct and irreversible transfer of the methyl group to one of its own cysteine residues. Also catalyzes the hydrolysis of the deoxyribose N-glycosidic bond to excise 3-methyladenine, 3-methylguanine, 7-methylguanine, O2-methylthymine, and O2-methylcytosine from the damaged DNA polymer formed by alkylation lesions.</text>
</comment>
<dbReference type="InterPro" id="IPR004026">
    <property type="entry name" value="Ada_DNA_repair_Zn-bd"/>
</dbReference>
<keyword evidence="26" id="KW-1185">Reference proteome</keyword>
<gene>
    <name evidence="24" type="primary">alkA</name>
    <name evidence="25" type="ORF">I2456_19300</name>
    <name evidence="24" type="ORF">MKUB_49150</name>
</gene>
<name>A0AAX1J837_9MYCO</name>
<evidence type="ECO:0000256" key="20">
    <source>
        <dbReference type="ARBA" id="ARBA00067013"/>
    </source>
</evidence>
<dbReference type="Gene3D" id="1.10.1670.10">
    <property type="entry name" value="Helix-hairpin-Helix base-excision DNA repair enzymes (C-terminal)"/>
    <property type="match status" value="1"/>
</dbReference>
<reference evidence="25" key="3">
    <citation type="submission" date="2020-11" db="EMBL/GenBank/DDBJ databases">
        <title>Intraspecies plasmid and genomic variation of Mycobacterium kubicae revealed by the complete genome sequences of two clinical isolates.</title>
        <authorList>
            <person name="Hendrix J.R."/>
            <person name="Epperson L.E."/>
            <person name="Honda J.R."/>
            <person name="Strong M."/>
        </authorList>
    </citation>
    <scope>NUCLEOTIDE SEQUENCE</scope>
    <source>
        <strain evidence="25">JCM 13573</strain>
    </source>
</reference>
<comment type="similarity">
    <text evidence="19">In the C-terminal section; belongs to the alkylbase DNA glycosidase AlkA family.</text>
</comment>
<keyword evidence="10" id="KW-0805">Transcription regulation</keyword>
<dbReference type="GO" id="GO:0032993">
    <property type="term" value="C:protein-DNA complex"/>
    <property type="evidence" value="ECO:0007669"/>
    <property type="project" value="TreeGrafter"/>
</dbReference>
<comment type="catalytic activity">
    <reaction evidence="16">
        <text>(2'-deoxyribonucleoside 5'-methylphosphotriester)-DNA + L-cysteinyl-[protein] = 2'-deoxyribonucleotide-DNA + S-methyl-L-cysteinyl-[protein] + H(+)</text>
        <dbReference type="Rhea" id="RHEA:56324"/>
        <dbReference type="Rhea" id="RHEA-COMP:10131"/>
        <dbReference type="Rhea" id="RHEA-COMP:10132"/>
        <dbReference type="Rhea" id="RHEA-COMP:14462"/>
        <dbReference type="Rhea" id="RHEA-COMP:14463"/>
        <dbReference type="ChEBI" id="CHEBI:15378"/>
        <dbReference type="ChEBI" id="CHEBI:29950"/>
        <dbReference type="ChEBI" id="CHEBI:82612"/>
        <dbReference type="ChEBI" id="CHEBI:140284"/>
        <dbReference type="ChEBI" id="CHEBI:140286"/>
        <dbReference type="EC" id="2.1.1.n11"/>
    </reaction>
</comment>
<dbReference type="PROSITE" id="PS01124">
    <property type="entry name" value="HTH_ARAC_FAMILY_2"/>
    <property type="match status" value="1"/>
</dbReference>
<keyword evidence="9" id="KW-0862">Zinc</keyword>
<dbReference type="InterPro" id="IPR035451">
    <property type="entry name" value="Ada-like_dom_sf"/>
</dbReference>
<reference evidence="24 26" key="1">
    <citation type="journal article" date="2019" name="Emerg. Microbes Infect.">
        <title>Comprehensive subspecies identification of 175 nontuberculous mycobacteria species based on 7547 genomic profiles.</title>
        <authorList>
            <person name="Matsumoto Y."/>
            <person name="Kinjo T."/>
            <person name="Motooka D."/>
            <person name="Nabeya D."/>
            <person name="Jung N."/>
            <person name="Uechi K."/>
            <person name="Horii T."/>
            <person name="Iida T."/>
            <person name="Fujita J."/>
            <person name="Nakamura S."/>
        </authorList>
    </citation>
    <scope>NUCLEOTIDE SEQUENCE [LARGE SCALE GENOMIC DNA]</scope>
    <source>
        <strain evidence="24 26">JCM 13573</strain>
    </source>
</reference>
<keyword evidence="14" id="KW-0234">DNA repair</keyword>
<dbReference type="GO" id="GO:0032131">
    <property type="term" value="F:alkylated DNA binding"/>
    <property type="evidence" value="ECO:0007669"/>
    <property type="project" value="TreeGrafter"/>
</dbReference>
<dbReference type="InterPro" id="IPR018062">
    <property type="entry name" value="HTH_AraC-typ_CS"/>
</dbReference>
<keyword evidence="7" id="KW-0227">DNA damage</keyword>
<keyword evidence="4" id="KW-0489">Methyltransferase</keyword>
<evidence type="ECO:0000256" key="19">
    <source>
        <dbReference type="ARBA" id="ARBA00061609"/>
    </source>
</evidence>
<dbReference type="FunFam" id="3.30.310.20:FF:000001">
    <property type="entry name" value="DNA-3-methyladenine glycosylase 2"/>
    <property type="match status" value="1"/>
</dbReference>
<evidence type="ECO:0000256" key="16">
    <source>
        <dbReference type="ARBA" id="ARBA00051439"/>
    </source>
</evidence>
<dbReference type="AlphaFoldDB" id="A0AAX1J837"/>
<evidence type="ECO:0000256" key="21">
    <source>
        <dbReference type="ARBA" id="ARBA00069917"/>
    </source>
</evidence>
<evidence type="ECO:0000256" key="3">
    <source>
        <dbReference type="ARBA" id="ARBA00012000"/>
    </source>
</evidence>
<dbReference type="SUPFAM" id="SSF55945">
    <property type="entry name" value="TATA-box binding protein-like"/>
    <property type="match status" value="1"/>
</dbReference>
<dbReference type="GO" id="GO:0006307">
    <property type="term" value="P:DNA alkylation repair"/>
    <property type="evidence" value="ECO:0007669"/>
    <property type="project" value="TreeGrafter"/>
</dbReference>
<comment type="cofactor">
    <cofactor evidence="2">
        <name>Zn(2+)</name>
        <dbReference type="ChEBI" id="CHEBI:29105"/>
    </cofactor>
</comment>
<dbReference type="InterPro" id="IPR011257">
    <property type="entry name" value="DNA_glycosylase"/>
</dbReference>
<evidence type="ECO:0000256" key="4">
    <source>
        <dbReference type="ARBA" id="ARBA00022603"/>
    </source>
</evidence>
<dbReference type="PANTHER" id="PTHR43003">
    <property type="entry name" value="DNA-3-METHYLADENINE GLYCOSYLASE"/>
    <property type="match status" value="1"/>
</dbReference>
<dbReference type="Gene3D" id="1.10.340.30">
    <property type="entry name" value="Hypothetical protein, domain 2"/>
    <property type="match status" value="1"/>
</dbReference>
<protein>
    <recommendedName>
        <fullName evidence="21">Probable bifunctional transcriptional activator/DNA repair enzyme AlkA</fullName>
        <ecNumber evidence="20">2.1.1.n11</ecNumber>
        <ecNumber evidence="3">3.2.2.21</ecNumber>
    </recommendedName>
    <alternativeName>
        <fullName evidence="22">Regulatory protein AlkA</fullName>
    </alternativeName>
</protein>
<evidence type="ECO:0000256" key="7">
    <source>
        <dbReference type="ARBA" id="ARBA00022763"/>
    </source>
</evidence>
<dbReference type="SMART" id="SM01009">
    <property type="entry name" value="AlkA_N"/>
    <property type="match status" value="1"/>
</dbReference>
<dbReference type="SMART" id="SM00342">
    <property type="entry name" value="HTH_ARAC"/>
    <property type="match status" value="1"/>
</dbReference>
<dbReference type="GO" id="GO:0003700">
    <property type="term" value="F:DNA-binding transcription factor activity"/>
    <property type="evidence" value="ECO:0007669"/>
    <property type="project" value="InterPro"/>
</dbReference>
<evidence type="ECO:0000313" key="26">
    <source>
        <dbReference type="Proteomes" id="UP000465306"/>
    </source>
</evidence>
<dbReference type="InterPro" id="IPR051912">
    <property type="entry name" value="Alkylbase_DNA_Glycosylase/TA"/>
</dbReference>
<dbReference type="EC" id="3.2.2.21" evidence="3"/>
<dbReference type="EMBL" id="CP065047">
    <property type="protein sequence ID" value="QPI36608.1"/>
    <property type="molecule type" value="Genomic_DNA"/>
</dbReference>
<dbReference type="Gene3D" id="3.40.10.10">
    <property type="entry name" value="DNA Methylphosphotriester Repair Domain"/>
    <property type="match status" value="1"/>
</dbReference>
<organism evidence="25 27">
    <name type="scientific">Mycobacterium kubicae</name>
    <dbReference type="NCBI Taxonomy" id="120959"/>
    <lineage>
        <taxon>Bacteria</taxon>
        <taxon>Bacillati</taxon>
        <taxon>Actinomycetota</taxon>
        <taxon>Actinomycetes</taxon>
        <taxon>Mycobacteriales</taxon>
        <taxon>Mycobacteriaceae</taxon>
        <taxon>Mycobacterium</taxon>
        <taxon>Mycobacterium simiae complex</taxon>
    </lineage>
</organism>
<evidence type="ECO:0000256" key="10">
    <source>
        <dbReference type="ARBA" id="ARBA00023015"/>
    </source>
</evidence>
<dbReference type="InterPro" id="IPR009057">
    <property type="entry name" value="Homeodomain-like_sf"/>
</dbReference>
<evidence type="ECO:0000256" key="5">
    <source>
        <dbReference type="ARBA" id="ARBA00022679"/>
    </source>
</evidence>
<evidence type="ECO:0000256" key="12">
    <source>
        <dbReference type="ARBA" id="ARBA00023159"/>
    </source>
</evidence>
<dbReference type="GO" id="GO:0008725">
    <property type="term" value="F:DNA-3-methyladenine glycosylase activity"/>
    <property type="evidence" value="ECO:0007669"/>
    <property type="project" value="TreeGrafter"/>
</dbReference>
<evidence type="ECO:0000313" key="24">
    <source>
        <dbReference type="EMBL" id="GFG67425.1"/>
    </source>
</evidence>
<feature type="domain" description="HTH araC/xylS-type" evidence="23">
    <location>
        <begin position="87"/>
        <end position="185"/>
    </location>
</feature>
<comment type="function">
    <text evidence="18">The methylation of Alka by methylphosphotriesters in DNA leads to its activation as a transcriptional regulator that activates the transcription of its own gene and other alkylation resistance genes.</text>
</comment>
<dbReference type="GO" id="GO:0043565">
    <property type="term" value="F:sequence-specific DNA binding"/>
    <property type="evidence" value="ECO:0007669"/>
    <property type="project" value="InterPro"/>
</dbReference>
<evidence type="ECO:0000256" key="2">
    <source>
        <dbReference type="ARBA" id="ARBA00001947"/>
    </source>
</evidence>
<evidence type="ECO:0000256" key="1">
    <source>
        <dbReference type="ARBA" id="ARBA00000086"/>
    </source>
</evidence>
<keyword evidence="13" id="KW-0804">Transcription</keyword>
<dbReference type="InterPro" id="IPR023170">
    <property type="entry name" value="HhH_base_excis_C"/>
</dbReference>
<dbReference type="Pfam" id="PF12833">
    <property type="entry name" value="HTH_18"/>
    <property type="match status" value="1"/>
</dbReference>
<dbReference type="EC" id="2.1.1.n11" evidence="20"/>
<dbReference type="Proteomes" id="UP000465306">
    <property type="component" value="Unassembled WGS sequence"/>
</dbReference>
<evidence type="ECO:0000256" key="11">
    <source>
        <dbReference type="ARBA" id="ARBA00023125"/>
    </source>
</evidence>
<dbReference type="FunFam" id="3.40.10.10:FF:000001">
    <property type="entry name" value="DNA-3-methyladenine glycosylase 2"/>
    <property type="match status" value="1"/>
</dbReference>
<evidence type="ECO:0000256" key="17">
    <source>
        <dbReference type="ARBA" id="ARBA00056940"/>
    </source>
</evidence>
<dbReference type="RefSeq" id="WP_068163709.1">
    <property type="nucleotide sequence ID" value="NZ_BLKU01000005.1"/>
</dbReference>
<dbReference type="Gene3D" id="1.10.10.60">
    <property type="entry name" value="Homeodomain-like"/>
    <property type="match status" value="1"/>
</dbReference>
<keyword evidence="15" id="KW-0511">Multifunctional enzyme</keyword>
<dbReference type="KEGG" id="mku:I2456_19300"/>
<dbReference type="PROSITE" id="PS00041">
    <property type="entry name" value="HTH_ARAC_FAMILY_1"/>
    <property type="match status" value="1"/>
</dbReference>
<dbReference type="SUPFAM" id="SSF48150">
    <property type="entry name" value="DNA-glycosylase"/>
    <property type="match status" value="1"/>
</dbReference>
<evidence type="ECO:0000259" key="23">
    <source>
        <dbReference type="PROSITE" id="PS01124"/>
    </source>
</evidence>
<accession>A0AAX1J837</accession>
<proteinExistence type="inferred from homology"/>
<dbReference type="CDD" id="cd00056">
    <property type="entry name" value="ENDO3c"/>
    <property type="match status" value="1"/>
</dbReference>
<keyword evidence="11" id="KW-0238">DNA-binding</keyword>
<dbReference type="Pfam" id="PF06029">
    <property type="entry name" value="AlkA_N"/>
    <property type="match status" value="1"/>
</dbReference>
<evidence type="ECO:0000256" key="8">
    <source>
        <dbReference type="ARBA" id="ARBA00022801"/>
    </source>
</evidence>
<dbReference type="InterPro" id="IPR037046">
    <property type="entry name" value="AlkA_N_sf"/>
</dbReference>
<keyword evidence="12" id="KW-0010">Activator</keyword>
<dbReference type="InterPro" id="IPR010316">
    <property type="entry name" value="AlkA_N"/>
</dbReference>
<keyword evidence="6" id="KW-0479">Metal-binding</keyword>
<dbReference type="InterPro" id="IPR003265">
    <property type="entry name" value="HhH-GPD_domain"/>
</dbReference>
<dbReference type="EMBL" id="BLKU01000005">
    <property type="protein sequence ID" value="GFG67425.1"/>
    <property type="molecule type" value="Genomic_DNA"/>
</dbReference>
<dbReference type="GO" id="GO:0043916">
    <property type="term" value="F:DNA-7-methylguanine glycosylase activity"/>
    <property type="evidence" value="ECO:0007669"/>
    <property type="project" value="TreeGrafter"/>
</dbReference>
<dbReference type="SUPFAM" id="SSF57884">
    <property type="entry name" value="Ada DNA repair protein, N-terminal domain (N-Ada 10)"/>
    <property type="match status" value="1"/>
</dbReference>
<evidence type="ECO:0000256" key="6">
    <source>
        <dbReference type="ARBA" id="ARBA00022723"/>
    </source>
</evidence>
<evidence type="ECO:0000256" key="15">
    <source>
        <dbReference type="ARBA" id="ARBA00023268"/>
    </source>
</evidence>
<dbReference type="SUPFAM" id="SSF46689">
    <property type="entry name" value="Homeodomain-like"/>
    <property type="match status" value="1"/>
</dbReference>
<sequence length="500" mass="54338">MYDDFERCYRAVQAKDARFDGWFVIAVLTTRIYCRPSCPVRPPFARNVRFLPTAAAAQREGFRACKRCRPDASPGSPEWNVRGDVVARAMRLIADGTVDRDGVTGLAAHLGYTTRQLERLLQAEVGAGPLALARAQRMQTARVLIETTDLPFGDVAFAAGFSSIRQFNDTVRLVCDSTPTALRKRATTRFGSHGAHSPGTLSLRLPVRAPFAYEGLFGHLAASAVPGCEEVRDGAYRRTLRLASGTGLVTLTPASDHVRCLLVLDDLRDLAAATARCRRLLDLDADPEAVVEALSRDPDLAPVVAKAPGQRIPRTVDEAELAVRAVLGQQVSTKAARTHAARLVLAYGQPVRDPAGGLTHTFPSVEQLAEIDPVHLAVPKARQRTLSALVGAVADGTVELHPGCDWDRARSQLLFLPGIGPWTAEVIAMRGLGDPDAFPASDLGLKSAAEQLGLPPSERALIEHSARWRPWRSYATQHLWTTLDHPVNQWPPQQPSKEIA</sequence>
<reference evidence="24" key="2">
    <citation type="submission" date="2020-02" db="EMBL/GenBank/DDBJ databases">
        <authorList>
            <person name="Matsumoto Y."/>
            <person name="Kinjo T."/>
            <person name="Motooka D."/>
            <person name="Nabeya D."/>
            <person name="Jung N."/>
            <person name="Uechi K."/>
            <person name="Horii T."/>
            <person name="Iida T."/>
            <person name="Fujita J."/>
            <person name="Nakamura S."/>
        </authorList>
    </citation>
    <scope>NUCLEOTIDE SEQUENCE</scope>
    <source>
        <strain evidence="24">JCM 13573</strain>
    </source>
</reference>
<dbReference type="GO" id="GO:0006285">
    <property type="term" value="P:base-excision repair, AP site formation"/>
    <property type="evidence" value="ECO:0007669"/>
    <property type="project" value="TreeGrafter"/>
</dbReference>
<evidence type="ECO:0000256" key="9">
    <source>
        <dbReference type="ARBA" id="ARBA00022833"/>
    </source>
</evidence>
<evidence type="ECO:0000256" key="22">
    <source>
        <dbReference type="ARBA" id="ARBA00076837"/>
    </source>
</evidence>
<dbReference type="GO" id="GO:0008168">
    <property type="term" value="F:methyltransferase activity"/>
    <property type="evidence" value="ECO:0007669"/>
    <property type="project" value="UniProtKB-KW"/>
</dbReference>
<dbReference type="Proteomes" id="UP000663583">
    <property type="component" value="Chromosome"/>
</dbReference>
<dbReference type="GO" id="GO:0005737">
    <property type="term" value="C:cytoplasm"/>
    <property type="evidence" value="ECO:0007669"/>
    <property type="project" value="TreeGrafter"/>
</dbReference>
<evidence type="ECO:0000313" key="25">
    <source>
        <dbReference type="EMBL" id="QPI36608.1"/>
    </source>
</evidence>
<comment type="catalytic activity">
    <reaction evidence="1">
        <text>Hydrolysis of alkylated DNA, releasing 3-methyladenine, 3-methylguanine, 7-methylguanine and 7-methyladenine.</text>
        <dbReference type="EC" id="3.2.2.21"/>
    </reaction>
</comment>
<dbReference type="Gene3D" id="3.30.310.20">
    <property type="entry name" value="DNA-3-methyladenine glycosylase AlkA, N-terminal domain"/>
    <property type="match status" value="1"/>
</dbReference>
<dbReference type="InterPro" id="IPR018060">
    <property type="entry name" value="HTH_AraC"/>
</dbReference>
<dbReference type="GO" id="GO:0032259">
    <property type="term" value="P:methylation"/>
    <property type="evidence" value="ECO:0007669"/>
    <property type="project" value="UniProtKB-KW"/>
</dbReference>
<dbReference type="PANTHER" id="PTHR43003:SF13">
    <property type="entry name" value="DNA-3-METHYLADENINE GLYCOSYLASE 2"/>
    <property type="match status" value="1"/>
</dbReference>
<dbReference type="SMART" id="SM00478">
    <property type="entry name" value="ENDO3c"/>
    <property type="match status" value="1"/>
</dbReference>
<dbReference type="GO" id="GO:0008270">
    <property type="term" value="F:zinc ion binding"/>
    <property type="evidence" value="ECO:0007669"/>
    <property type="project" value="InterPro"/>
</dbReference>
<dbReference type="FunFam" id="1.10.340.30:FF:000008">
    <property type="entry name" value="DNA-3-methyladenine glycosylase 2"/>
    <property type="match status" value="1"/>
</dbReference>
<evidence type="ECO:0000256" key="18">
    <source>
        <dbReference type="ARBA" id="ARBA00058238"/>
    </source>
</evidence>
<dbReference type="Pfam" id="PF02805">
    <property type="entry name" value="Ada_Zn_binding"/>
    <property type="match status" value="1"/>
</dbReference>